<dbReference type="AlphaFoldDB" id="A0A9P6ULU7"/>
<evidence type="ECO:0000313" key="1">
    <source>
        <dbReference type="EMBL" id="KAG0310699.1"/>
    </source>
</evidence>
<comment type="caution">
    <text evidence="1">The sequence shown here is derived from an EMBL/GenBank/DDBJ whole genome shotgun (WGS) entry which is preliminary data.</text>
</comment>
<organism evidence="1 2">
    <name type="scientific">Linnemannia gamsii</name>
    <dbReference type="NCBI Taxonomy" id="64522"/>
    <lineage>
        <taxon>Eukaryota</taxon>
        <taxon>Fungi</taxon>
        <taxon>Fungi incertae sedis</taxon>
        <taxon>Mucoromycota</taxon>
        <taxon>Mortierellomycotina</taxon>
        <taxon>Mortierellomycetes</taxon>
        <taxon>Mortierellales</taxon>
        <taxon>Mortierellaceae</taxon>
        <taxon>Linnemannia</taxon>
    </lineage>
</organism>
<name>A0A9P6ULU7_9FUNG</name>
<dbReference type="EMBL" id="JAAAIN010000805">
    <property type="protein sequence ID" value="KAG0310699.1"/>
    <property type="molecule type" value="Genomic_DNA"/>
</dbReference>
<gene>
    <name evidence="1" type="ORF">BGZ97_012400</name>
</gene>
<dbReference type="SUPFAM" id="SSF55729">
    <property type="entry name" value="Acyl-CoA N-acyltransferases (Nat)"/>
    <property type="match status" value="1"/>
</dbReference>
<dbReference type="Proteomes" id="UP000823405">
    <property type="component" value="Unassembled WGS sequence"/>
</dbReference>
<keyword evidence="2" id="KW-1185">Reference proteome</keyword>
<accession>A0A9P6ULU7</accession>
<proteinExistence type="predicted"/>
<dbReference type="InterPro" id="IPR016181">
    <property type="entry name" value="Acyl_CoA_acyltransferase"/>
</dbReference>
<protein>
    <recommendedName>
        <fullName evidence="3">N-acetyltransferase domain-containing protein</fullName>
    </recommendedName>
</protein>
<sequence>MDPILFPTRQSTITLQDITTDNWHRIIRLVVNKDQLTLVPPNVESLCEHQFHLPQSIVKAIYADSIPVGYLRVQQVHKACATDATTTTTTSLATTPSNIIITDQTPTLPGTYQLECFMIDQACQGLGFGTKALIRLQDQLVAQTTTLALVEEKAATNSPITTSIKVSTALFTKVHSDDSPEHFFASVGFSKDATGKEMFKPTILSVH</sequence>
<dbReference type="OrthoDB" id="4216009at2759"/>
<dbReference type="Gene3D" id="3.40.630.30">
    <property type="match status" value="1"/>
</dbReference>
<evidence type="ECO:0008006" key="3">
    <source>
        <dbReference type="Google" id="ProtNLM"/>
    </source>
</evidence>
<evidence type="ECO:0000313" key="2">
    <source>
        <dbReference type="Proteomes" id="UP000823405"/>
    </source>
</evidence>
<reference evidence="1" key="1">
    <citation type="journal article" date="2020" name="Fungal Divers.">
        <title>Resolving the Mortierellaceae phylogeny through synthesis of multi-gene phylogenetics and phylogenomics.</title>
        <authorList>
            <person name="Vandepol N."/>
            <person name="Liber J."/>
            <person name="Desiro A."/>
            <person name="Na H."/>
            <person name="Kennedy M."/>
            <person name="Barry K."/>
            <person name="Grigoriev I.V."/>
            <person name="Miller A.N."/>
            <person name="O'Donnell K."/>
            <person name="Stajich J.E."/>
            <person name="Bonito G."/>
        </authorList>
    </citation>
    <scope>NUCLEOTIDE SEQUENCE</scope>
    <source>
        <strain evidence="1">NVP60</strain>
    </source>
</reference>